<dbReference type="Gene3D" id="2.60.40.1760">
    <property type="entry name" value="glycosyl hydrolase (family 31)"/>
    <property type="match status" value="1"/>
</dbReference>
<name>A0A6A2Z3H7_HIBSY</name>
<gene>
    <name evidence="2" type="ORF">F3Y22_tig00111095pilonHSYRG00285</name>
</gene>
<evidence type="ECO:0000313" key="3">
    <source>
        <dbReference type="Proteomes" id="UP000436088"/>
    </source>
</evidence>
<evidence type="ECO:0000313" key="2">
    <source>
        <dbReference type="EMBL" id="KAE8685622.1"/>
    </source>
</evidence>
<dbReference type="InterPro" id="IPR011013">
    <property type="entry name" value="Gal_mutarotase_sf_dom"/>
</dbReference>
<feature type="domain" description="Glycoside hydrolase family 31 N-terminal" evidence="1">
    <location>
        <begin position="102"/>
        <end position="174"/>
    </location>
</feature>
<dbReference type="AlphaFoldDB" id="A0A6A2Z3H7"/>
<organism evidence="2 3">
    <name type="scientific">Hibiscus syriacus</name>
    <name type="common">Rose of Sharon</name>
    <dbReference type="NCBI Taxonomy" id="106335"/>
    <lineage>
        <taxon>Eukaryota</taxon>
        <taxon>Viridiplantae</taxon>
        <taxon>Streptophyta</taxon>
        <taxon>Embryophyta</taxon>
        <taxon>Tracheophyta</taxon>
        <taxon>Spermatophyta</taxon>
        <taxon>Magnoliopsida</taxon>
        <taxon>eudicotyledons</taxon>
        <taxon>Gunneridae</taxon>
        <taxon>Pentapetalae</taxon>
        <taxon>rosids</taxon>
        <taxon>malvids</taxon>
        <taxon>Malvales</taxon>
        <taxon>Malvaceae</taxon>
        <taxon>Malvoideae</taxon>
        <taxon>Hibiscus</taxon>
    </lineage>
</organism>
<dbReference type="GO" id="GO:0005975">
    <property type="term" value="P:carbohydrate metabolic process"/>
    <property type="evidence" value="ECO:0007669"/>
    <property type="project" value="InterPro"/>
</dbReference>
<proteinExistence type="predicted"/>
<protein>
    <recommendedName>
        <fullName evidence="1">Glycoside hydrolase family 31 N-terminal domain-containing protein</fullName>
    </recommendedName>
</protein>
<dbReference type="CDD" id="cd14752">
    <property type="entry name" value="GH31_N"/>
    <property type="match status" value="1"/>
</dbReference>
<comment type="caution">
    <text evidence="2">The sequence shown here is derived from an EMBL/GenBank/DDBJ whole genome shotgun (WGS) entry which is preliminary data.</text>
</comment>
<accession>A0A6A2Z3H7</accession>
<keyword evidence="3" id="KW-1185">Reference proteome</keyword>
<dbReference type="EMBL" id="VEPZ02001229">
    <property type="protein sequence ID" value="KAE8685622.1"/>
    <property type="molecule type" value="Genomic_DNA"/>
</dbReference>
<sequence>MQLYLCVDVKQHQTPLRENDFSPYLEDGVFRFDCSAKDRDAVFPTLSFINRKSRDVPILSNKAPLYIPSFECHLGQQIVKLEVCLFSCSLYLLIDLVDLLLVKLPTGTSFYGTGEVSGQLERTERRVFTWNTDAWGYGPETTSLYQSHPWVLAVLPNGEALWILADTKRRCEIDLIMGCRIQFIAAPSFPIITFGPFPSATDVLNYFYASKVVIRLSPMPLEL</sequence>
<evidence type="ECO:0000259" key="1">
    <source>
        <dbReference type="Pfam" id="PF13802"/>
    </source>
</evidence>
<reference evidence="2" key="1">
    <citation type="submission" date="2019-09" db="EMBL/GenBank/DDBJ databases">
        <title>Draft genome information of white flower Hibiscus syriacus.</title>
        <authorList>
            <person name="Kim Y.-M."/>
        </authorList>
    </citation>
    <scope>NUCLEOTIDE SEQUENCE [LARGE SCALE GENOMIC DNA]</scope>
    <source>
        <strain evidence="2">YM2019G1</strain>
    </source>
</reference>
<dbReference type="Proteomes" id="UP000436088">
    <property type="component" value="Unassembled WGS sequence"/>
</dbReference>
<dbReference type="GO" id="GO:0030246">
    <property type="term" value="F:carbohydrate binding"/>
    <property type="evidence" value="ECO:0007669"/>
    <property type="project" value="InterPro"/>
</dbReference>
<dbReference type="SUPFAM" id="SSF74650">
    <property type="entry name" value="Galactose mutarotase-like"/>
    <property type="match status" value="1"/>
</dbReference>
<dbReference type="GO" id="GO:0003824">
    <property type="term" value="F:catalytic activity"/>
    <property type="evidence" value="ECO:0007669"/>
    <property type="project" value="InterPro"/>
</dbReference>
<dbReference type="Pfam" id="PF13802">
    <property type="entry name" value="Gal_mutarotas_2"/>
    <property type="match status" value="1"/>
</dbReference>
<dbReference type="InterPro" id="IPR025887">
    <property type="entry name" value="Glyco_hydro_31_N_dom"/>
</dbReference>